<evidence type="ECO:0000256" key="9">
    <source>
        <dbReference type="SAM" id="Coils"/>
    </source>
</evidence>
<comment type="subcellular location">
    <subcellularLocation>
        <location evidence="1">Nucleus</location>
    </subcellularLocation>
</comment>
<evidence type="ECO:0000256" key="6">
    <source>
        <dbReference type="ARBA" id="ARBA00023242"/>
    </source>
</evidence>
<evidence type="ECO:0000259" key="12">
    <source>
        <dbReference type="PROSITE" id="PS50199"/>
    </source>
</evidence>
<organism evidence="13 14">
    <name type="scientific">Orchesella dallaii</name>
    <dbReference type="NCBI Taxonomy" id="48710"/>
    <lineage>
        <taxon>Eukaryota</taxon>
        <taxon>Metazoa</taxon>
        <taxon>Ecdysozoa</taxon>
        <taxon>Arthropoda</taxon>
        <taxon>Hexapoda</taxon>
        <taxon>Collembola</taxon>
        <taxon>Entomobryomorpha</taxon>
        <taxon>Entomobryoidea</taxon>
        <taxon>Orchesellidae</taxon>
        <taxon>Orchesellinae</taxon>
        <taxon>Orchesella</taxon>
    </lineage>
</organism>
<evidence type="ECO:0000313" key="13">
    <source>
        <dbReference type="EMBL" id="CAL8123198.1"/>
    </source>
</evidence>
<dbReference type="SMART" id="SM00360">
    <property type="entry name" value="RRM"/>
    <property type="match status" value="1"/>
</dbReference>
<evidence type="ECO:0000256" key="4">
    <source>
        <dbReference type="ARBA" id="ARBA00022833"/>
    </source>
</evidence>
<keyword evidence="6" id="KW-0539">Nucleus</keyword>
<dbReference type="PANTHER" id="PTHR13948:SF3">
    <property type="entry name" value="FI21118P1"/>
    <property type="match status" value="1"/>
</dbReference>
<evidence type="ECO:0000256" key="1">
    <source>
        <dbReference type="ARBA" id="ARBA00004123"/>
    </source>
</evidence>
<feature type="region of interest" description="Disordered" evidence="10">
    <location>
        <begin position="1"/>
        <end position="129"/>
    </location>
</feature>
<dbReference type="Gene3D" id="3.30.70.330">
    <property type="match status" value="1"/>
</dbReference>
<dbReference type="SMART" id="SM00547">
    <property type="entry name" value="ZnF_RBZ"/>
    <property type="match status" value="1"/>
</dbReference>
<evidence type="ECO:0000256" key="3">
    <source>
        <dbReference type="ARBA" id="ARBA00022771"/>
    </source>
</evidence>
<feature type="domain" description="RanBP2-type" evidence="12">
    <location>
        <begin position="255"/>
        <end position="284"/>
    </location>
</feature>
<evidence type="ECO:0000256" key="10">
    <source>
        <dbReference type="SAM" id="MobiDB-lite"/>
    </source>
</evidence>
<dbReference type="InterPro" id="IPR001876">
    <property type="entry name" value="Znf_RanBP2"/>
</dbReference>
<dbReference type="Proteomes" id="UP001642540">
    <property type="component" value="Unassembled WGS sequence"/>
</dbReference>
<evidence type="ECO:0000256" key="7">
    <source>
        <dbReference type="PROSITE-ProRule" id="PRU00176"/>
    </source>
</evidence>
<proteinExistence type="predicted"/>
<keyword evidence="9" id="KW-0175">Coiled coil</keyword>
<accession>A0ABP1RC78</accession>
<comment type="caution">
    <text evidence="13">The sequence shown here is derived from an EMBL/GenBank/DDBJ whole genome shotgun (WGS) entry which is preliminary data.</text>
</comment>
<dbReference type="InterPro" id="IPR035979">
    <property type="entry name" value="RBD_domain_sf"/>
</dbReference>
<keyword evidence="2" id="KW-0479">Metal-binding</keyword>
<sequence>MEEHMPCAEQIASKGKNSKSSSGSGSDSSEHLRKSSRWSKSNSRHRRGHHSRSRSRSRSRNKRSHPGGYSSRGGESYDNRVKNRSKSKSSRSSRKAARDSRSRSSSASSEVSYKDDRDKHRKRGKCYDRDNNKDWKKSFRYKRQDSDNVKYEERSRNETEPPNNTVMIRGLPKDFTTEEMQLYFVKTGVRIKDFRIPRFHDTNEGRGFAFIEFETIADAVKWKDLHGDTILIRDHIHASLCYSRSTSVSVPAVDVSKDWICKVCQTLNFSYREQCFKCGQQKMVESAYNVCSDSGTVDTNPTSVIALSNLDTLTTENRILEFLQGIPKAASLSLKKLTIEKDAFNISTGVCLIKMHSVHESNILMKVLASLDLVIDGRQVLATFWKKLKSNNSVSTLGNTTSTTASIVAASALEAAKWTNNSSNPFTYTINDVEIFAKQYASAYCKSTSGNDNDYNRYFIYYHQYFMRELVNQQDCLQTTGFIGPQLQTGFSDAEVSINSNQEVLKPTSNAIKNTEILVKKSVKNKNRNHKGNRLCGTASAVKSKPIPNSTSSMPFWMPAMPATEHAVLLESIRTFTVKRINEIQVGSSCKLEVETGYDQNSTTLSKVPKDLKMPRYDTLVMHSRPIRPPPSRKSAFISGIPAVILSQTPADFKPPADYVGPGGAYMEKPPDPSMNPKRLSLPIVSVTKLNVATKLNDAPKTAFPELKYKSLHSSIATFGHSSRKLLESQQAKRILRNMPTVFRKQFASELKNKKRPMRGSNKKFKHYDYHSGSFHEPPTLHGVLLLGGDHRDMVEEAPQDPGTPPPLSGRQHCVSQTDIWLEDVADYEIEFKTTEMQCDAIYDEPLQPTELQFENQKQASSETQLDEWVFSDLKHAFDQVVVNLTEAVIMEALKQLIEESELESLRKQYEYHQCLKNREMGLLAKYRAAQRKHDERKRYLENNKSWEEDLDRVIGEVGFEKIRDIAPLHFIQNRTDHALYEHVRETMVPPINEQATRKVDSIKESRDLLDSMLEEVVMMREAEYSGEVYMRDYLRKEGLGGSNPPSELSYGFNDEMGEWLGEGYYDERVRGEDDWRSEMGEGTRFNSRENRGTVRKSEEIDGEDRFSSPPSLLEREKQSDSSGGSAVTDEYEDGDEEPPLK</sequence>
<keyword evidence="3 8" id="KW-0863">Zinc-finger</keyword>
<feature type="region of interest" description="Disordered" evidence="10">
    <location>
        <begin position="1077"/>
        <end position="1142"/>
    </location>
</feature>
<keyword evidence="4" id="KW-0862">Zinc</keyword>
<dbReference type="InterPro" id="IPR012677">
    <property type="entry name" value="Nucleotide-bd_a/b_plait_sf"/>
</dbReference>
<name>A0ABP1RC78_9HEXA</name>
<feature type="domain" description="RRM" evidence="11">
    <location>
        <begin position="164"/>
        <end position="245"/>
    </location>
</feature>
<dbReference type="SUPFAM" id="SSF90209">
    <property type="entry name" value="Ran binding protein zinc finger-like"/>
    <property type="match status" value="1"/>
</dbReference>
<feature type="compositionally biased region" description="Basic residues" evidence="10">
    <location>
        <begin position="82"/>
        <end position="95"/>
    </location>
</feature>
<dbReference type="Pfam" id="PF00076">
    <property type="entry name" value="RRM_1"/>
    <property type="match status" value="1"/>
</dbReference>
<dbReference type="InterPro" id="IPR000504">
    <property type="entry name" value="RRM_dom"/>
</dbReference>
<dbReference type="EMBL" id="CAXLJM020000068">
    <property type="protein sequence ID" value="CAL8123198.1"/>
    <property type="molecule type" value="Genomic_DNA"/>
</dbReference>
<dbReference type="PROSITE" id="PS50199">
    <property type="entry name" value="ZF_RANBP2_2"/>
    <property type="match status" value="1"/>
</dbReference>
<feature type="compositionally biased region" description="Acidic residues" evidence="10">
    <location>
        <begin position="1130"/>
        <end position="1142"/>
    </location>
</feature>
<evidence type="ECO:0000256" key="8">
    <source>
        <dbReference type="PROSITE-ProRule" id="PRU00322"/>
    </source>
</evidence>
<keyword evidence="5 7" id="KW-0694">RNA-binding</keyword>
<keyword evidence="14" id="KW-1185">Reference proteome</keyword>
<evidence type="ECO:0000256" key="2">
    <source>
        <dbReference type="ARBA" id="ARBA00022723"/>
    </source>
</evidence>
<reference evidence="13 14" key="1">
    <citation type="submission" date="2024-08" db="EMBL/GenBank/DDBJ databases">
        <authorList>
            <person name="Cucini C."/>
            <person name="Frati F."/>
        </authorList>
    </citation>
    <scope>NUCLEOTIDE SEQUENCE [LARGE SCALE GENOMIC DNA]</scope>
</reference>
<dbReference type="InterPro" id="IPR009290">
    <property type="entry name" value="Radial_spoke_3"/>
</dbReference>
<dbReference type="Pfam" id="PF06098">
    <property type="entry name" value="Radial_spoke_3"/>
    <property type="match status" value="1"/>
</dbReference>
<feature type="region of interest" description="Disordered" evidence="10">
    <location>
        <begin position="146"/>
        <end position="169"/>
    </location>
</feature>
<evidence type="ECO:0000313" key="14">
    <source>
        <dbReference type="Proteomes" id="UP001642540"/>
    </source>
</evidence>
<dbReference type="Gene3D" id="4.10.1060.10">
    <property type="entry name" value="Zinc finger, RanBP2-type"/>
    <property type="match status" value="1"/>
</dbReference>
<evidence type="ECO:0000256" key="5">
    <source>
        <dbReference type="ARBA" id="ARBA00022884"/>
    </source>
</evidence>
<feature type="compositionally biased region" description="Basic and acidic residues" evidence="10">
    <location>
        <begin position="146"/>
        <end position="159"/>
    </location>
</feature>
<protein>
    <recommendedName>
        <fullName evidence="15">RNA-binding protein 5</fullName>
    </recommendedName>
</protein>
<feature type="compositionally biased region" description="Basic and acidic residues" evidence="10">
    <location>
        <begin position="1077"/>
        <end position="1107"/>
    </location>
</feature>
<dbReference type="SUPFAM" id="SSF54928">
    <property type="entry name" value="RNA-binding domain, RBD"/>
    <property type="match status" value="1"/>
</dbReference>
<dbReference type="PROSITE" id="PS01358">
    <property type="entry name" value="ZF_RANBP2_1"/>
    <property type="match status" value="1"/>
</dbReference>
<dbReference type="InterPro" id="IPR036443">
    <property type="entry name" value="Znf_RanBP2_sf"/>
</dbReference>
<dbReference type="PROSITE" id="PS50102">
    <property type="entry name" value="RRM"/>
    <property type="match status" value="1"/>
</dbReference>
<gene>
    <name evidence="13" type="ORF">ODALV1_LOCUS20125</name>
</gene>
<evidence type="ECO:0000259" key="11">
    <source>
        <dbReference type="PROSITE" id="PS50102"/>
    </source>
</evidence>
<feature type="compositionally biased region" description="Basic residues" evidence="10">
    <location>
        <begin position="34"/>
        <end position="65"/>
    </location>
</feature>
<feature type="compositionally biased region" description="Low complexity" evidence="10">
    <location>
        <begin position="13"/>
        <end position="27"/>
    </location>
</feature>
<dbReference type="PANTHER" id="PTHR13948">
    <property type="entry name" value="RNA-BINDING PROTEIN"/>
    <property type="match status" value="1"/>
</dbReference>
<feature type="coiled-coil region" evidence="9">
    <location>
        <begin position="930"/>
        <end position="957"/>
    </location>
</feature>
<evidence type="ECO:0008006" key="15">
    <source>
        <dbReference type="Google" id="ProtNLM"/>
    </source>
</evidence>